<dbReference type="GO" id="GO:0005615">
    <property type="term" value="C:extracellular space"/>
    <property type="evidence" value="ECO:0007669"/>
    <property type="project" value="TreeGrafter"/>
</dbReference>
<dbReference type="GO" id="GO:0070006">
    <property type="term" value="F:metalloaminopeptidase activity"/>
    <property type="evidence" value="ECO:0007669"/>
    <property type="project" value="TreeGrafter"/>
</dbReference>
<feature type="domain" description="Aminopeptidase N-like N-terminal" evidence="16">
    <location>
        <begin position="146"/>
        <end position="323"/>
    </location>
</feature>
<dbReference type="Pfam" id="PF01433">
    <property type="entry name" value="Peptidase_M1"/>
    <property type="match status" value="1"/>
</dbReference>
<dbReference type="GO" id="GO:0043171">
    <property type="term" value="P:peptide catabolic process"/>
    <property type="evidence" value="ECO:0007669"/>
    <property type="project" value="TreeGrafter"/>
</dbReference>
<evidence type="ECO:0000256" key="7">
    <source>
        <dbReference type="ARBA" id="ARBA00022833"/>
    </source>
</evidence>
<evidence type="ECO:0000256" key="9">
    <source>
        <dbReference type="PIRSR" id="PIRSR634016-1"/>
    </source>
</evidence>
<dbReference type="GO" id="GO:0005737">
    <property type="term" value="C:cytoplasm"/>
    <property type="evidence" value="ECO:0007669"/>
    <property type="project" value="TreeGrafter"/>
</dbReference>
<feature type="binding site" evidence="10">
    <location>
        <position position="459"/>
    </location>
    <ligand>
        <name>Zn(2+)</name>
        <dbReference type="ChEBI" id="CHEBI:29105"/>
        <note>catalytic</note>
    </ligand>
</feature>
<keyword evidence="6 12" id="KW-0378">Hydrolase</keyword>
<dbReference type="GO" id="GO:0008270">
    <property type="term" value="F:zinc ion binding"/>
    <property type="evidence" value="ECO:0007669"/>
    <property type="project" value="UniProtKB-UniRule"/>
</dbReference>
<dbReference type="GO" id="GO:0016020">
    <property type="term" value="C:membrane"/>
    <property type="evidence" value="ECO:0007669"/>
    <property type="project" value="TreeGrafter"/>
</dbReference>
<dbReference type="InterPro" id="IPR034016">
    <property type="entry name" value="M1_APN-typ"/>
</dbReference>
<evidence type="ECO:0000313" key="18">
    <source>
        <dbReference type="Proteomes" id="UP000198658"/>
    </source>
</evidence>
<feature type="binding site" evidence="10">
    <location>
        <position position="440"/>
    </location>
    <ligand>
        <name>Zn(2+)</name>
        <dbReference type="ChEBI" id="CHEBI:29105"/>
        <note>catalytic</note>
    </ligand>
</feature>
<evidence type="ECO:0000259" key="16">
    <source>
        <dbReference type="Pfam" id="PF17900"/>
    </source>
</evidence>
<keyword evidence="8 12" id="KW-0482">Metalloprotease</keyword>
<proteinExistence type="inferred from homology"/>
<dbReference type="AlphaFoldDB" id="A0A1H3YKL4"/>
<dbReference type="InterPro" id="IPR042097">
    <property type="entry name" value="Aminopeptidase_N-like_N_sf"/>
</dbReference>
<feature type="site" description="Transition state stabilizer" evidence="11">
    <location>
        <position position="521"/>
    </location>
</feature>
<evidence type="ECO:0000256" key="6">
    <source>
        <dbReference type="ARBA" id="ARBA00022801"/>
    </source>
</evidence>
<keyword evidence="7 10" id="KW-0862">Zinc</keyword>
<dbReference type="InterPro" id="IPR014782">
    <property type="entry name" value="Peptidase_M1_dom"/>
</dbReference>
<evidence type="ECO:0000259" key="15">
    <source>
        <dbReference type="Pfam" id="PF11838"/>
    </source>
</evidence>
<evidence type="ECO:0000256" key="13">
    <source>
        <dbReference type="SAM" id="MobiDB-lite"/>
    </source>
</evidence>
<evidence type="ECO:0000256" key="11">
    <source>
        <dbReference type="PIRSR" id="PIRSR634016-4"/>
    </source>
</evidence>
<protein>
    <recommendedName>
        <fullName evidence="12">Aminopeptidase</fullName>
        <ecNumber evidence="12">3.4.11.-</ecNumber>
    </recommendedName>
</protein>
<evidence type="ECO:0000256" key="3">
    <source>
        <dbReference type="ARBA" id="ARBA00022438"/>
    </source>
</evidence>
<accession>A0A1H3YKL4</accession>
<dbReference type="SUPFAM" id="SSF55486">
    <property type="entry name" value="Metalloproteases ('zincins'), catalytic domain"/>
    <property type="match status" value="1"/>
</dbReference>
<dbReference type="GO" id="GO:0042277">
    <property type="term" value="F:peptide binding"/>
    <property type="evidence" value="ECO:0007669"/>
    <property type="project" value="TreeGrafter"/>
</dbReference>
<dbReference type="InterPro" id="IPR045357">
    <property type="entry name" value="Aminopeptidase_N-like_N"/>
</dbReference>
<dbReference type="PANTHER" id="PTHR11533:SF174">
    <property type="entry name" value="PUROMYCIN-SENSITIVE AMINOPEPTIDASE-RELATED"/>
    <property type="match status" value="1"/>
</dbReference>
<dbReference type="Gene3D" id="2.60.40.1910">
    <property type="match status" value="1"/>
</dbReference>
<feature type="active site" description="Proton acceptor" evidence="9">
    <location>
        <position position="437"/>
    </location>
</feature>
<feature type="domain" description="ERAP1-like C-terminal" evidence="15">
    <location>
        <begin position="660"/>
        <end position="973"/>
    </location>
</feature>
<evidence type="ECO:0000313" key="17">
    <source>
        <dbReference type="EMBL" id="SEA11564.1"/>
    </source>
</evidence>
<sequence length="994" mass="109542">MTLAIDTEGLIYHMPADTNYKQARTQGLPDWMPACAGMTTEISPVQDLSIQGTAAFRQSPPRTATMAPLPNSHFPKIREAMKKSILHCLLAVPLLALVACGPAEKAPGEAEQRATAAATAEQAAPRDDAGATAEAPNGRLPEGVRPQAYRLDLLLDPRRDEFSGSVEIDIQMANSADHIWLHGKDIEVSDIHATLAEGKTVPAEYKEVLDSGVARVSFAEQLPAGTFTLHIDYSAAFDRNLAGLFKVEEQGNAYALAKSESIQARKYLPGFDEPGLKAPFDISLTVPEGYAAISNGAELKREPAGDGLEKVTFATTLPMPTYLLSLSTGPFDVVERAAIPPNKYRSEPIPLRGFARKGRGGDMNYILDITPRMVEIFETQLQRPYPFKKLDIVAAPQWPSGATELSAAITYREQRILVGDKPAPGARLALVEVHAHELAHMWFGNLVTPPWWDDLWLKEGFATWGEPLVLTIFEPQEGHDLNAATYAIRAMQLDSLASTRAIREPVSDNNNIRNAYDAITYSKSLGVINMVDQYFGAERFRPALGRYIETFAGGVADSPAFYKVIGEETNTPELTETFRSFVEQKGVPQLDLVVDCSEQGAAKLLVRQSRYKPLGSPIVDADQHWSIPFCFSTGNDVQQCQMLTSVEQEVAIDGGACPSWVMPNAQGSGYYRWSVAEEQWQALIERFAKFSPTEQLSIIDSAFAAFEAGKLPESALLDVVEQSAKADQRQVVTAPLRYLQKYGQNYLSDKDQQAFLNFVQNLYQPVLNETVDSPDSDEQLLHSELLSFMALVAGDKDARKTLQDKALAFTGFKRARDEEALDSDLYEAALSVAVQDAGDDFLDHLIKVRAELDDPRFENASASAIGASNKPNQLQKIHELALSEAMGSREAFGLIQRGLAEPAVQDQHWQWLQQNFPQVVDKIPAQIRRHTPSFARAFCSEEKLGELQKLFKQHGKLTAGYQRSLAQTEEQIQLCMALKDKGEALVQSLPQSAN</sequence>
<evidence type="ECO:0000259" key="14">
    <source>
        <dbReference type="Pfam" id="PF01433"/>
    </source>
</evidence>
<reference evidence="18" key="1">
    <citation type="submission" date="2016-10" db="EMBL/GenBank/DDBJ databases">
        <authorList>
            <person name="Varghese N."/>
            <person name="Submissions S."/>
        </authorList>
    </citation>
    <scope>NUCLEOTIDE SEQUENCE [LARGE SCALE GENOMIC DNA]</scope>
    <source>
        <strain evidence="18">CGMCC 1.10657</strain>
    </source>
</reference>
<feature type="compositionally biased region" description="Low complexity" evidence="13">
    <location>
        <begin position="113"/>
        <end position="123"/>
    </location>
</feature>
<dbReference type="PANTHER" id="PTHR11533">
    <property type="entry name" value="PROTEASE M1 ZINC METALLOPROTEASE"/>
    <property type="match status" value="1"/>
</dbReference>
<dbReference type="Gene3D" id="1.25.50.20">
    <property type="match status" value="1"/>
</dbReference>
<keyword evidence="18" id="KW-1185">Reference proteome</keyword>
<evidence type="ECO:0000256" key="8">
    <source>
        <dbReference type="ARBA" id="ARBA00023049"/>
    </source>
</evidence>
<gene>
    <name evidence="17" type="ORF">SAMN05216562_1800</name>
</gene>
<dbReference type="Proteomes" id="UP000198658">
    <property type="component" value="Unassembled WGS sequence"/>
</dbReference>
<evidence type="ECO:0000256" key="10">
    <source>
        <dbReference type="PIRSR" id="PIRSR634016-3"/>
    </source>
</evidence>
<keyword evidence="3 12" id="KW-0031">Aminopeptidase</keyword>
<dbReference type="Gene3D" id="1.10.390.10">
    <property type="entry name" value="Neutral Protease Domain 2"/>
    <property type="match status" value="1"/>
</dbReference>
<evidence type="ECO:0000256" key="12">
    <source>
        <dbReference type="RuleBase" id="RU364040"/>
    </source>
</evidence>
<comment type="cofactor">
    <cofactor evidence="10 12">
        <name>Zn(2+)</name>
        <dbReference type="ChEBI" id="CHEBI:29105"/>
    </cofactor>
    <text evidence="10 12">Binds 1 zinc ion per subunit.</text>
</comment>
<dbReference type="GO" id="GO:0016285">
    <property type="term" value="F:alanyl aminopeptidase activity"/>
    <property type="evidence" value="ECO:0007669"/>
    <property type="project" value="UniProtKB-EC"/>
</dbReference>
<dbReference type="Gene3D" id="2.60.40.1730">
    <property type="entry name" value="tricorn interacting facor f3 domain"/>
    <property type="match status" value="1"/>
</dbReference>
<evidence type="ECO:0000256" key="2">
    <source>
        <dbReference type="ARBA" id="ARBA00010136"/>
    </source>
</evidence>
<feature type="region of interest" description="Disordered" evidence="13">
    <location>
        <begin position="110"/>
        <end position="143"/>
    </location>
</feature>
<name>A0A1H3YKL4_9GAMM</name>
<comment type="catalytic activity">
    <reaction evidence="1">
        <text>Release of an N-terminal amino acid, Xaa-|-Yaa- from a peptide, amide or arylamide. Xaa is preferably Ala, but may be most amino acids including Pro (slow action). When a terminal hydrophobic residue is followed by a prolyl residue, the two may be released as an intact Xaa-Pro dipeptide.</text>
        <dbReference type="EC" id="3.4.11.2"/>
    </reaction>
</comment>
<feature type="binding site" evidence="10">
    <location>
        <position position="436"/>
    </location>
    <ligand>
        <name>Zn(2+)</name>
        <dbReference type="ChEBI" id="CHEBI:29105"/>
        <note>catalytic</note>
    </ligand>
</feature>
<dbReference type="STRING" id="658218.SAMN05216562_1800"/>
<dbReference type="GO" id="GO:0006508">
    <property type="term" value="P:proteolysis"/>
    <property type="evidence" value="ECO:0007669"/>
    <property type="project" value="UniProtKB-KW"/>
</dbReference>
<evidence type="ECO:0000256" key="4">
    <source>
        <dbReference type="ARBA" id="ARBA00022670"/>
    </source>
</evidence>
<comment type="similarity">
    <text evidence="2 12">Belongs to the peptidase M1 family.</text>
</comment>
<dbReference type="InterPro" id="IPR050344">
    <property type="entry name" value="Peptidase_M1_aminopeptidases"/>
</dbReference>
<dbReference type="EMBL" id="FNQO01000002">
    <property type="protein sequence ID" value="SEA11564.1"/>
    <property type="molecule type" value="Genomic_DNA"/>
</dbReference>
<keyword evidence="4 12" id="KW-0645">Protease</keyword>
<dbReference type="InterPro" id="IPR024571">
    <property type="entry name" value="ERAP1-like_C_dom"/>
</dbReference>
<feature type="domain" description="Peptidase M1 membrane alanine aminopeptidase" evidence="14">
    <location>
        <begin position="365"/>
        <end position="572"/>
    </location>
</feature>
<dbReference type="PRINTS" id="PR00756">
    <property type="entry name" value="ALADIPTASE"/>
</dbReference>
<dbReference type="Pfam" id="PF11838">
    <property type="entry name" value="ERAP1_C"/>
    <property type="match status" value="1"/>
</dbReference>
<dbReference type="Pfam" id="PF17900">
    <property type="entry name" value="Peptidase_M1_N"/>
    <property type="match status" value="1"/>
</dbReference>
<dbReference type="CDD" id="cd09601">
    <property type="entry name" value="M1_APN-Q_like"/>
    <property type="match status" value="1"/>
</dbReference>
<dbReference type="SUPFAM" id="SSF63737">
    <property type="entry name" value="Leukotriene A4 hydrolase N-terminal domain"/>
    <property type="match status" value="1"/>
</dbReference>
<evidence type="ECO:0000256" key="5">
    <source>
        <dbReference type="ARBA" id="ARBA00022723"/>
    </source>
</evidence>
<dbReference type="InterPro" id="IPR001930">
    <property type="entry name" value="Peptidase_M1"/>
</dbReference>
<organism evidence="17 18">
    <name type="scientific">Microbulbifer marinus</name>
    <dbReference type="NCBI Taxonomy" id="658218"/>
    <lineage>
        <taxon>Bacteria</taxon>
        <taxon>Pseudomonadati</taxon>
        <taxon>Pseudomonadota</taxon>
        <taxon>Gammaproteobacteria</taxon>
        <taxon>Cellvibrionales</taxon>
        <taxon>Microbulbiferaceae</taxon>
        <taxon>Microbulbifer</taxon>
    </lineage>
</organism>
<keyword evidence="5 10" id="KW-0479">Metal-binding</keyword>
<evidence type="ECO:0000256" key="1">
    <source>
        <dbReference type="ARBA" id="ARBA00000098"/>
    </source>
</evidence>
<dbReference type="InterPro" id="IPR027268">
    <property type="entry name" value="Peptidase_M4/M1_CTD_sf"/>
</dbReference>
<dbReference type="EC" id="3.4.11.-" evidence="12"/>